<organism evidence="2 3">
    <name type="scientific">Dendrobium chrysotoxum</name>
    <name type="common">Orchid</name>
    <dbReference type="NCBI Taxonomy" id="161865"/>
    <lineage>
        <taxon>Eukaryota</taxon>
        <taxon>Viridiplantae</taxon>
        <taxon>Streptophyta</taxon>
        <taxon>Embryophyta</taxon>
        <taxon>Tracheophyta</taxon>
        <taxon>Spermatophyta</taxon>
        <taxon>Magnoliopsida</taxon>
        <taxon>Liliopsida</taxon>
        <taxon>Asparagales</taxon>
        <taxon>Orchidaceae</taxon>
        <taxon>Epidendroideae</taxon>
        <taxon>Malaxideae</taxon>
        <taxon>Dendrobiinae</taxon>
        <taxon>Dendrobium</taxon>
    </lineage>
</organism>
<dbReference type="Proteomes" id="UP000775213">
    <property type="component" value="Unassembled WGS sequence"/>
</dbReference>
<keyword evidence="1" id="KW-0732">Signal</keyword>
<dbReference type="EMBL" id="JAGFBR010000017">
    <property type="protein sequence ID" value="KAH0452305.1"/>
    <property type="molecule type" value="Genomic_DNA"/>
</dbReference>
<sequence>MLLGCLCVLVCDDLDVVSSVAEDSLNSLFIYGKKILRETDFSELFMSLLERDSKMVQFSGSIDKLISSKPLSVGNLLSIAELKASSLSSSVSHVINGDDLPRL</sequence>
<feature type="signal peptide" evidence="1">
    <location>
        <begin position="1"/>
        <end position="19"/>
    </location>
</feature>
<keyword evidence="3" id="KW-1185">Reference proteome</keyword>
<evidence type="ECO:0000313" key="2">
    <source>
        <dbReference type="EMBL" id="KAH0452305.1"/>
    </source>
</evidence>
<gene>
    <name evidence="2" type="ORF">IEQ34_019604</name>
</gene>
<feature type="chain" id="PRO_5043798512" evidence="1">
    <location>
        <begin position="20"/>
        <end position="103"/>
    </location>
</feature>
<comment type="caution">
    <text evidence="2">The sequence shown here is derived from an EMBL/GenBank/DDBJ whole genome shotgun (WGS) entry which is preliminary data.</text>
</comment>
<accession>A0AAV7G859</accession>
<evidence type="ECO:0000256" key="1">
    <source>
        <dbReference type="SAM" id="SignalP"/>
    </source>
</evidence>
<name>A0AAV7G859_DENCH</name>
<reference evidence="2 3" key="1">
    <citation type="journal article" date="2021" name="Hortic Res">
        <title>Chromosome-scale assembly of the Dendrobium chrysotoxum genome enhances the understanding of orchid evolution.</title>
        <authorList>
            <person name="Zhang Y."/>
            <person name="Zhang G.Q."/>
            <person name="Zhang D."/>
            <person name="Liu X.D."/>
            <person name="Xu X.Y."/>
            <person name="Sun W.H."/>
            <person name="Yu X."/>
            <person name="Zhu X."/>
            <person name="Wang Z.W."/>
            <person name="Zhao X."/>
            <person name="Zhong W.Y."/>
            <person name="Chen H."/>
            <person name="Yin W.L."/>
            <person name="Huang T."/>
            <person name="Niu S.C."/>
            <person name="Liu Z.J."/>
        </authorList>
    </citation>
    <scope>NUCLEOTIDE SEQUENCE [LARGE SCALE GENOMIC DNA]</scope>
    <source>
        <strain evidence="2">Lindl</strain>
    </source>
</reference>
<evidence type="ECO:0000313" key="3">
    <source>
        <dbReference type="Proteomes" id="UP000775213"/>
    </source>
</evidence>
<dbReference type="AlphaFoldDB" id="A0AAV7G859"/>
<proteinExistence type="predicted"/>
<protein>
    <submittedName>
        <fullName evidence="2">Uncharacterized protein</fullName>
    </submittedName>
</protein>